<dbReference type="Pfam" id="PF19780">
    <property type="entry name" value="DUF6265"/>
    <property type="match status" value="1"/>
</dbReference>
<keyword evidence="3" id="KW-1185">Reference proteome</keyword>
<dbReference type="EMBL" id="JSVU01000010">
    <property type="protein sequence ID" value="KJJ37583.1"/>
    <property type="molecule type" value="Genomic_DNA"/>
</dbReference>
<evidence type="ECO:0000259" key="1">
    <source>
        <dbReference type="Pfam" id="PF19780"/>
    </source>
</evidence>
<name>A0ABR5DFP4_9FLAO</name>
<proteinExistence type="predicted"/>
<dbReference type="Proteomes" id="UP000033497">
    <property type="component" value="Unassembled WGS sequence"/>
</dbReference>
<evidence type="ECO:0000313" key="3">
    <source>
        <dbReference type="Proteomes" id="UP000033497"/>
    </source>
</evidence>
<sequence length="168" mass="19223">MKKLLLFLALQLFLNSCKNNSEEKSKTEITSGKFEQIEQLQWLLGTWVNQNGKEYSQETWSQENDSTFTAYSFVEMNKKEIVFAETMALEKKGGDVILTVASASENGAKPVSFKMVSQENGQVIFENKNHDFPERIVYTNPAKDSLHAWIEGTVNGQPKKMDFHFSRQ</sequence>
<gene>
    <name evidence="2" type="ORF">MB09_13650</name>
</gene>
<reference evidence="2 3" key="1">
    <citation type="submission" date="2014-10" db="EMBL/GenBank/DDBJ databases">
        <title>Genome sequencing of Vitellibacter vladivostokensis KMM 3516.</title>
        <authorList>
            <person name="Thevarajoo S."/>
            <person name="Selvaratnam C."/>
            <person name="Goh K.M."/>
            <person name="Chong C.S."/>
        </authorList>
    </citation>
    <scope>NUCLEOTIDE SEQUENCE [LARGE SCALE GENOMIC DNA]</scope>
    <source>
        <strain evidence="2 3">KMM 3516</strain>
    </source>
</reference>
<dbReference type="InterPro" id="IPR046232">
    <property type="entry name" value="DUF6265"/>
</dbReference>
<evidence type="ECO:0000313" key="2">
    <source>
        <dbReference type="EMBL" id="KJJ37583.1"/>
    </source>
</evidence>
<organism evidence="2 3">
    <name type="scientific">Aequorivita vladivostokensis</name>
    <dbReference type="NCBI Taxonomy" id="171194"/>
    <lineage>
        <taxon>Bacteria</taxon>
        <taxon>Pseudomonadati</taxon>
        <taxon>Bacteroidota</taxon>
        <taxon>Flavobacteriia</taxon>
        <taxon>Flavobacteriales</taxon>
        <taxon>Flavobacteriaceae</taxon>
        <taxon>Aequorivita</taxon>
    </lineage>
</organism>
<feature type="domain" description="DUF6265" evidence="1">
    <location>
        <begin position="41"/>
        <end position="151"/>
    </location>
</feature>
<protein>
    <recommendedName>
        <fullName evidence="1">DUF6265 domain-containing protein</fullName>
    </recommendedName>
</protein>
<dbReference type="RefSeq" id="WP_045081474.1">
    <property type="nucleotide sequence ID" value="NZ_JSVU01000010.1"/>
</dbReference>
<accession>A0ABR5DFP4</accession>
<comment type="caution">
    <text evidence="2">The sequence shown here is derived from an EMBL/GenBank/DDBJ whole genome shotgun (WGS) entry which is preliminary data.</text>
</comment>